<gene>
    <name evidence="1" type="ORF">HanXRQr2_Chr09g0398921</name>
</gene>
<dbReference type="EMBL" id="MNCJ02000324">
    <property type="protein sequence ID" value="KAF5791800.1"/>
    <property type="molecule type" value="Genomic_DNA"/>
</dbReference>
<organism evidence="1 2">
    <name type="scientific">Helianthus annuus</name>
    <name type="common">Common sunflower</name>
    <dbReference type="NCBI Taxonomy" id="4232"/>
    <lineage>
        <taxon>Eukaryota</taxon>
        <taxon>Viridiplantae</taxon>
        <taxon>Streptophyta</taxon>
        <taxon>Embryophyta</taxon>
        <taxon>Tracheophyta</taxon>
        <taxon>Spermatophyta</taxon>
        <taxon>Magnoliopsida</taxon>
        <taxon>eudicotyledons</taxon>
        <taxon>Gunneridae</taxon>
        <taxon>Pentapetalae</taxon>
        <taxon>asterids</taxon>
        <taxon>campanulids</taxon>
        <taxon>Asterales</taxon>
        <taxon>Asteraceae</taxon>
        <taxon>Asteroideae</taxon>
        <taxon>Heliantheae alliance</taxon>
        <taxon>Heliantheae</taxon>
        <taxon>Helianthus</taxon>
    </lineage>
</organism>
<comment type="caution">
    <text evidence="1">The sequence shown here is derived from an EMBL/GenBank/DDBJ whole genome shotgun (WGS) entry which is preliminary data.</text>
</comment>
<evidence type="ECO:0000313" key="2">
    <source>
        <dbReference type="Proteomes" id="UP000215914"/>
    </source>
</evidence>
<sequence length="50" mass="5922">MKMMHKYFLDDSLKGSCPRNRNVKYIVPKNACTNTSRLDGRHEIYVTIYI</sequence>
<name>A0A9K3I8C4_HELAN</name>
<protein>
    <submittedName>
        <fullName evidence="1">Uncharacterized protein</fullName>
    </submittedName>
</protein>
<dbReference type="Proteomes" id="UP000215914">
    <property type="component" value="Unassembled WGS sequence"/>
</dbReference>
<dbReference type="Gramene" id="mRNA:HanXRQr2_Chr09g0398921">
    <property type="protein sequence ID" value="CDS:HanXRQr2_Chr09g0398921.1"/>
    <property type="gene ID" value="HanXRQr2_Chr09g0398921"/>
</dbReference>
<dbReference type="AlphaFoldDB" id="A0A9K3I8C4"/>
<keyword evidence="2" id="KW-1185">Reference proteome</keyword>
<proteinExistence type="predicted"/>
<reference evidence="1" key="1">
    <citation type="journal article" date="2017" name="Nature">
        <title>The sunflower genome provides insights into oil metabolism, flowering and Asterid evolution.</title>
        <authorList>
            <person name="Badouin H."/>
            <person name="Gouzy J."/>
            <person name="Grassa C.J."/>
            <person name="Murat F."/>
            <person name="Staton S.E."/>
            <person name="Cottret L."/>
            <person name="Lelandais-Briere C."/>
            <person name="Owens G.L."/>
            <person name="Carrere S."/>
            <person name="Mayjonade B."/>
            <person name="Legrand L."/>
            <person name="Gill N."/>
            <person name="Kane N.C."/>
            <person name="Bowers J.E."/>
            <person name="Hubner S."/>
            <person name="Bellec A."/>
            <person name="Berard A."/>
            <person name="Berges H."/>
            <person name="Blanchet N."/>
            <person name="Boniface M.C."/>
            <person name="Brunel D."/>
            <person name="Catrice O."/>
            <person name="Chaidir N."/>
            <person name="Claudel C."/>
            <person name="Donnadieu C."/>
            <person name="Faraut T."/>
            <person name="Fievet G."/>
            <person name="Helmstetter N."/>
            <person name="King M."/>
            <person name="Knapp S.J."/>
            <person name="Lai Z."/>
            <person name="Le Paslier M.C."/>
            <person name="Lippi Y."/>
            <person name="Lorenzon L."/>
            <person name="Mandel J.R."/>
            <person name="Marage G."/>
            <person name="Marchand G."/>
            <person name="Marquand E."/>
            <person name="Bret-Mestries E."/>
            <person name="Morien E."/>
            <person name="Nambeesan S."/>
            <person name="Nguyen T."/>
            <person name="Pegot-Espagnet P."/>
            <person name="Pouilly N."/>
            <person name="Raftis F."/>
            <person name="Sallet E."/>
            <person name="Schiex T."/>
            <person name="Thomas J."/>
            <person name="Vandecasteele C."/>
            <person name="Vares D."/>
            <person name="Vear F."/>
            <person name="Vautrin S."/>
            <person name="Crespi M."/>
            <person name="Mangin B."/>
            <person name="Burke J.M."/>
            <person name="Salse J."/>
            <person name="Munos S."/>
            <person name="Vincourt P."/>
            <person name="Rieseberg L.H."/>
            <person name="Langlade N.B."/>
        </authorList>
    </citation>
    <scope>NUCLEOTIDE SEQUENCE</scope>
    <source>
        <tissue evidence="1">Leaves</tissue>
    </source>
</reference>
<reference evidence="1" key="2">
    <citation type="submission" date="2020-06" db="EMBL/GenBank/DDBJ databases">
        <title>Helianthus annuus Genome sequencing and assembly Release 2.</title>
        <authorList>
            <person name="Gouzy J."/>
            <person name="Langlade N."/>
            <person name="Munos S."/>
        </authorList>
    </citation>
    <scope>NUCLEOTIDE SEQUENCE</scope>
    <source>
        <tissue evidence="1">Leaves</tissue>
    </source>
</reference>
<evidence type="ECO:0000313" key="1">
    <source>
        <dbReference type="EMBL" id="KAF5791800.1"/>
    </source>
</evidence>
<accession>A0A9K3I8C4</accession>